<accession>A0A4Z2E6P7</accession>
<organism evidence="1 2">
    <name type="scientific">Liparis tanakae</name>
    <name type="common">Tanaka's snailfish</name>
    <dbReference type="NCBI Taxonomy" id="230148"/>
    <lineage>
        <taxon>Eukaryota</taxon>
        <taxon>Metazoa</taxon>
        <taxon>Chordata</taxon>
        <taxon>Craniata</taxon>
        <taxon>Vertebrata</taxon>
        <taxon>Euteleostomi</taxon>
        <taxon>Actinopterygii</taxon>
        <taxon>Neopterygii</taxon>
        <taxon>Teleostei</taxon>
        <taxon>Neoteleostei</taxon>
        <taxon>Acanthomorphata</taxon>
        <taxon>Eupercaria</taxon>
        <taxon>Perciformes</taxon>
        <taxon>Cottioidei</taxon>
        <taxon>Cottales</taxon>
        <taxon>Liparidae</taxon>
        <taxon>Liparis</taxon>
    </lineage>
</organism>
<reference evidence="1 2" key="1">
    <citation type="submission" date="2019-03" db="EMBL/GenBank/DDBJ databases">
        <title>First draft genome of Liparis tanakae, snailfish: a comprehensive survey of snailfish specific genes.</title>
        <authorList>
            <person name="Kim W."/>
            <person name="Song I."/>
            <person name="Jeong J.-H."/>
            <person name="Kim D."/>
            <person name="Kim S."/>
            <person name="Ryu S."/>
            <person name="Song J.Y."/>
            <person name="Lee S.K."/>
        </authorList>
    </citation>
    <scope>NUCLEOTIDE SEQUENCE [LARGE SCALE GENOMIC DNA]</scope>
    <source>
        <tissue evidence="1">Muscle</tissue>
    </source>
</reference>
<proteinExistence type="predicted"/>
<gene>
    <name evidence="1" type="ORF">EYF80_065438</name>
</gene>
<dbReference type="EMBL" id="SRLO01015367">
    <property type="protein sequence ID" value="TNN24437.1"/>
    <property type="molecule type" value="Genomic_DNA"/>
</dbReference>
<sequence length="73" mass="8605">MERHNIVLKIPHFRSRLQLQHMEQGFREFCFEEPQLRLALDGRLNNTAAIFPPLANVSWDPSFERDTQTSIPL</sequence>
<name>A0A4Z2E6P7_9TELE</name>
<dbReference type="Proteomes" id="UP000314294">
    <property type="component" value="Unassembled WGS sequence"/>
</dbReference>
<keyword evidence="2" id="KW-1185">Reference proteome</keyword>
<protein>
    <submittedName>
        <fullName evidence="1">Uncharacterized protein</fullName>
    </submittedName>
</protein>
<comment type="caution">
    <text evidence="1">The sequence shown here is derived from an EMBL/GenBank/DDBJ whole genome shotgun (WGS) entry which is preliminary data.</text>
</comment>
<evidence type="ECO:0000313" key="1">
    <source>
        <dbReference type="EMBL" id="TNN24437.1"/>
    </source>
</evidence>
<dbReference type="AlphaFoldDB" id="A0A4Z2E6P7"/>
<evidence type="ECO:0000313" key="2">
    <source>
        <dbReference type="Proteomes" id="UP000314294"/>
    </source>
</evidence>